<evidence type="ECO:0000313" key="3">
    <source>
        <dbReference type="EMBL" id="WUR04578.1"/>
    </source>
</evidence>
<dbReference type="GeneID" id="90542410"/>
<keyword evidence="2" id="KW-0732">Signal</keyword>
<accession>A0AAX4JF10</accession>
<feature type="transmembrane region" description="Helical" evidence="1">
    <location>
        <begin position="81"/>
        <end position="99"/>
    </location>
</feature>
<dbReference type="KEGG" id="vnx:VNE69_09131"/>
<evidence type="ECO:0000256" key="1">
    <source>
        <dbReference type="SAM" id="Phobius"/>
    </source>
</evidence>
<evidence type="ECO:0000313" key="4">
    <source>
        <dbReference type="Proteomes" id="UP001334084"/>
    </source>
</evidence>
<reference evidence="3" key="1">
    <citation type="journal article" date="2024" name="BMC Genomics">
        <title>Functional annotation of a divergent genome using sequence and structure-based similarity.</title>
        <authorList>
            <person name="Svedberg D."/>
            <person name="Winiger R.R."/>
            <person name="Berg A."/>
            <person name="Sharma H."/>
            <person name="Tellgren-Roth C."/>
            <person name="Debrunner-Vossbrinck B.A."/>
            <person name="Vossbrinck C.R."/>
            <person name="Barandun J."/>
        </authorList>
    </citation>
    <scope>NUCLEOTIDE SEQUENCE</scope>
    <source>
        <strain evidence="3">Illinois isolate</strain>
    </source>
</reference>
<organism evidence="3 4">
    <name type="scientific">Vairimorpha necatrix</name>
    <dbReference type="NCBI Taxonomy" id="6039"/>
    <lineage>
        <taxon>Eukaryota</taxon>
        <taxon>Fungi</taxon>
        <taxon>Fungi incertae sedis</taxon>
        <taxon>Microsporidia</taxon>
        <taxon>Nosematidae</taxon>
        <taxon>Vairimorpha</taxon>
    </lineage>
</organism>
<feature type="chain" id="PRO_5043533834" evidence="2">
    <location>
        <begin position="19"/>
        <end position="100"/>
    </location>
</feature>
<gene>
    <name evidence="3" type="ORF">VNE69_09131</name>
</gene>
<keyword evidence="1" id="KW-1133">Transmembrane helix</keyword>
<dbReference type="RefSeq" id="XP_065330723.1">
    <property type="nucleotide sequence ID" value="XM_065474651.1"/>
</dbReference>
<sequence length="100" mass="11317">MNSLLKFYAFLCVSFCEAIHDLDFENSCLRSELMAERGRNFDILDDVDDIITPTAVLPSANLEVEVKINTIYNDIPVLSKIMYICIPCTVLLIGILLMIE</sequence>
<feature type="signal peptide" evidence="2">
    <location>
        <begin position="1"/>
        <end position="18"/>
    </location>
</feature>
<name>A0AAX4JF10_9MICR</name>
<dbReference type="AlphaFoldDB" id="A0AAX4JF10"/>
<protein>
    <submittedName>
        <fullName evidence="3">SP-containing membrane protein</fullName>
    </submittedName>
</protein>
<keyword evidence="4" id="KW-1185">Reference proteome</keyword>
<keyword evidence="1" id="KW-0472">Membrane</keyword>
<keyword evidence="1" id="KW-0812">Transmembrane</keyword>
<proteinExistence type="predicted"/>
<dbReference type="Proteomes" id="UP001334084">
    <property type="component" value="Chromosome 9"/>
</dbReference>
<evidence type="ECO:0000256" key="2">
    <source>
        <dbReference type="SAM" id="SignalP"/>
    </source>
</evidence>
<dbReference type="EMBL" id="CP142734">
    <property type="protein sequence ID" value="WUR04578.1"/>
    <property type="molecule type" value="Genomic_DNA"/>
</dbReference>